<keyword evidence="3" id="KW-1185">Reference proteome</keyword>
<evidence type="ECO:0000256" key="1">
    <source>
        <dbReference type="SAM" id="MobiDB-lite"/>
    </source>
</evidence>
<reference evidence="2 3" key="1">
    <citation type="submission" date="2020-04" db="EMBL/GenBank/DDBJ databases">
        <title>Perkinsus chesapeaki whole genome sequence.</title>
        <authorList>
            <person name="Bogema D.R."/>
        </authorList>
    </citation>
    <scope>NUCLEOTIDE SEQUENCE [LARGE SCALE GENOMIC DNA]</scope>
    <source>
        <strain evidence="2">ATCC PRA-425</strain>
    </source>
</reference>
<feature type="region of interest" description="Disordered" evidence="1">
    <location>
        <begin position="113"/>
        <end position="141"/>
    </location>
</feature>
<sequence length="210" mass="22684">MTADDNVSAISSSESSSSGSGSSASSTGLNEDRGGNPITEESTPEQVLGALSNLPLLNGVNVAEAFKDVDGAMLFQLADIESIKALAPTIQQRSALLVVAKIKAWQKAAGRPRKRRRVGYARSDTQVHPNEKQPEPPVPDNLKPDLSQVLNELMDPEHRLADHTLDEKVAESLAKFKNDFGGISGEMLPPRDVIKELLKAKEADTFPMWN</sequence>
<gene>
    <name evidence="2" type="ORF">FOL47_004646</name>
</gene>
<organism evidence="2 3">
    <name type="scientific">Perkinsus chesapeaki</name>
    <name type="common">Clam parasite</name>
    <name type="synonym">Perkinsus andrewsi</name>
    <dbReference type="NCBI Taxonomy" id="330153"/>
    <lineage>
        <taxon>Eukaryota</taxon>
        <taxon>Sar</taxon>
        <taxon>Alveolata</taxon>
        <taxon>Perkinsozoa</taxon>
        <taxon>Perkinsea</taxon>
        <taxon>Perkinsida</taxon>
        <taxon>Perkinsidae</taxon>
        <taxon>Perkinsus</taxon>
    </lineage>
</organism>
<dbReference type="AlphaFoldDB" id="A0A7J6KLM2"/>
<feature type="region of interest" description="Disordered" evidence="1">
    <location>
        <begin position="1"/>
        <end position="42"/>
    </location>
</feature>
<feature type="compositionally biased region" description="Low complexity" evidence="1">
    <location>
        <begin position="8"/>
        <end position="26"/>
    </location>
</feature>
<name>A0A7J6KLM2_PERCH</name>
<evidence type="ECO:0000313" key="3">
    <source>
        <dbReference type="Proteomes" id="UP000591131"/>
    </source>
</evidence>
<dbReference type="Proteomes" id="UP000591131">
    <property type="component" value="Unassembled WGS sequence"/>
</dbReference>
<evidence type="ECO:0000313" key="2">
    <source>
        <dbReference type="EMBL" id="KAF4647406.1"/>
    </source>
</evidence>
<accession>A0A7J6KLM2</accession>
<dbReference type="EMBL" id="JAAPAO010002636">
    <property type="protein sequence ID" value="KAF4647406.1"/>
    <property type="molecule type" value="Genomic_DNA"/>
</dbReference>
<proteinExistence type="predicted"/>
<comment type="caution">
    <text evidence="2">The sequence shown here is derived from an EMBL/GenBank/DDBJ whole genome shotgun (WGS) entry which is preliminary data.</text>
</comment>
<protein>
    <submittedName>
        <fullName evidence="2">Uncharacterized protein</fullName>
    </submittedName>
</protein>